<dbReference type="InterPro" id="IPR002123">
    <property type="entry name" value="Plipid/glycerol_acylTrfase"/>
</dbReference>
<dbReference type="SMART" id="SM00563">
    <property type="entry name" value="PlsC"/>
    <property type="match status" value="1"/>
</dbReference>
<dbReference type="Pfam" id="PF01553">
    <property type="entry name" value="Acyltransferase"/>
    <property type="match status" value="1"/>
</dbReference>
<evidence type="ECO:0000259" key="4">
    <source>
        <dbReference type="SMART" id="SM00563"/>
    </source>
</evidence>
<proteinExistence type="predicted"/>
<feature type="domain" description="Phospholipid/glycerol acyltransferase" evidence="4">
    <location>
        <begin position="71"/>
        <end position="185"/>
    </location>
</feature>
<keyword evidence="2 5" id="KW-0808">Transferase</keyword>
<dbReference type="AlphaFoldDB" id="A0A2W5QSV8"/>
<dbReference type="SUPFAM" id="SSF69593">
    <property type="entry name" value="Glycerol-3-phosphate (1)-acyltransferase"/>
    <property type="match status" value="1"/>
</dbReference>
<evidence type="ECO:0000256" key="1">
    <source>
        <dbReference type="ARBA" id="ARBA00005189"/>
    </source>
</evidence>
<accession>A0A2W5QSV8</accession>
<comment type="pathway">
    <text evidence="1">Lipid metabolism.</text>
</comment>
<organism evidence="5 6">
    <name type="scientific">Ancylobacter novellus</name>
    <name type="common">Thiobacillus novellus</name>
    <dbReference type="NCBI Taxonomy" id="921"/>
    <lineage>
        <taxon>Bacteria</taxon>
        <taxon>Pseudomonadati</taxon>
        <taxon>Pseudomonadota</taxon>
        <taxon>Alphaproteobacteria</taxon>
        <taxon>Hyphomicrobiales</taxon>
        <taxon>Xanthobacteraceae</taxon>
        <taxon>Ancylobacter</taxon>
    </lineage>
</organism>
<dbReference type="CDD" id="cd07989">
    <property type="entry name" value="LPLAT_AGPAT-like"/>
    <property type="match status" value="1"/>
</dbReference>
<comment type="caution">
    <text evidence="5">The sequence shown here is derived from an EMBL/GenBank/DDBJ whole genome shotgun (WGS) entry which is preliminary data.</text>
</comment>
<evidence type="ECO:0000256" key="2">
    <source>
        <dbReference type="ARBA" id="ARBA00022679"/>
    </source>
</evidence>
<dbReference type="Proteomes" id="UP000248887">
    <property type="component" value="Unassembled WGS sequence"/>
</dbReference>
<keyword evidence="3 5" id="KW-0012">Acyltransferase</keyword>
<evidence type="ECO:0000313" key="5">
    <source>
        <dbReference type="EMBL" id="PZQ80238.1"/>
    </source>
</evidence>
<gene>
    <name evidence="5" type="ORF">DI549_17685</name>
</gene>
<dbReference type="PANTHER" id="PTHR10434">
    <property type="entry name" value="1-ACYL-SN-GLYCEROL-3-PHOSPHATE ACYLTRANSFERASE"/>
    <property type="match status" value="1"/>
</dbReference>
<dbReference type="GO" id="GO:0003841">
    <property type="term" value="F:1-acylglycerol-3-phosphate O-acyltransferase activity"/>
    <property type="evidence" value="ECO:0007669"/>
    <property type="project" value="TreeGrafter"/>
</dbReference>
<protein>
    <submittedName>
        <fullName evidence="5">1-acyl-sn-glycerol-3-phosphate acyltransferase</fullName>
    </submittedName>
</protein>
<sequence>MSRLRSSLFLLLLVLWTLLLAPTIPYYALRNDPKTTRRFSRFWADGVLAILRLVGVSCRVIGTENRPAGPVLYIANHQSTFETIAAATLVPDVAIVLKKELYRIPVFGWFLKASPMIAIDRAGGGAAVKQMFREGRAAAAEGRSLLIFPEGTRQPVDTRAELQRGVLLLYKALGLPVVPMVNNAGLFWPARSFTIHPGEITVSLLPPIPPGLPDAEFMARITMAIYDERDRLVARAREEASAA</sequence>
<name>A0A2W5QSV8_ANCNO</name>
<dbReference type="EMBL" id="QFQD01000068">
    <property type="protein sequence ID" value="PZQ80238.1"/>
    <property type="molecule type" value="Genomic_DNA"/>
</dbReference>
<dbReference type="GO" id="GO:0006654">
    <property type="term" value="P:phosphatidic acid biosynthetic process"/>
    <property type="evidence" value="ECO:0007669"/>
    <property type="project" value="TreeGrafter"/>
</dbReference>
<evidence type="ECO:0000313" key="6">
    <source>
        <dbReference type="Proteomes" id="UP000248887"/>
    </source>
</evidence>
<reference evidence="5 6" key="1">
    <citation type="submission" date="2017-08" db="EMBL/GenBank/DDBJ databases">
        <title>Infants hospitalized years apart are colonized by the same room-sourced microbial strains.</title>
        <authorList>
            <person name="Brooks B."/>
            <person name="Olm M.R."/>
            <person name="Firek B.A."/>
            <person name="Baker R."/>
            <person name="Thomas B.C."/>
            <person name="Morowitz M.J."/>
            <person name="Banfield J.F."/>
        </authorList>
    </citation>
    <scope>NUCLEOTIDE SEQUENCE [LARGE SCALE GENOMIC DNA]</scope>
    <source>
        <strain evidence="5">S2_005_001_R2_27</strain>
    </source>
</reference>
<dbReference type="PANTHER" id="PTHR10434:SF40">
    <property type="entry name" value="1-ACYL-SN-GLYCEROL-3-PHOSPHATE ACYLTRANSFERASE"/>
    <property type="match status" value="1"/>
</dbReference>
<evidence type="ECO:0000256" key="3">
    <source>
        <dbReference type="ARBA" id="ARBA00023315"/>
    </source>
</evidence>